<evidence type="ECO:0000313" key="4">
    <source>
        <dbReference type="Proteomes" id="UP001058974"/>
    </source>
</evidence>
<feature type="region of interest" description="Disordered" evidence="1">
    <location>
        <begin position="75"/>
        <end position="106"/>
    </location>
</feature>
<keyword evidence="2" id="KW-1133">Transmembrane helix</keyword>
<organism evidence="3 4">
    <name type="scientific">Pisum sativum</name>
    <name type="common">Garden pea</name>
    <name type="synonym">Lathyrus oleraceus</name>
    <dbReference type="NCBI Taxonomy" id="3888"/>
    <lineage>
        <taxon>Eukaryota</taxon>
        <taxon>Viridiplantae</taxon>
        <taxon>Streptophyta</taxon>
        <taxon>Embryophyta</taxon>
        <taxon>Tracheophyta</taxon>
        <taxon>Spermatophyta</taxon>
        <taxon>Magnoliopsida</taxon>
        <taxon>eudicotyledons</taxon>
        <taxon>Gunneridae</taxon>
        <taxon>Pentapetalae</taxon>
        <taxon>rosids</taxon>
        <taxon>fabids</taxon>
        <taxon>Fabales</taxon>
        <taxon>Fabaceae</taxon>
        <taxon>Papilionoideae</taxon>
        <taxon>50 kb inversion clade</taxon>
        <taxon>NPAAA clade</taxon>
        <taxon>Hologalegina</taxon>
        <taxon>IRL clade</taxon>
        <taxon>Fabeae</taxon>
        <taxon>Lathyrus</taxon>
    </lineage>
</organism>
<evidence type="ECO:0000256" key="1">
    <source>
        <dbReference type="SAM" id="MobiDB-lite"/>
    </source>
</evidence>
<keyword evidence="2" id="KW-0812">Transmembrane</keyword>
<keyword evidence="2" id="KW-0472">Membrane</keyword>
<feature type="non-terminal residue" evidence="3">
    <location>
        <position position="1"/>
    </location>
</feature>
<evidence type="ECO:0000256" key="2">
    <source>
        <dbReference type="SAM" id="Phobius"/>
    </source>
</evidence>
<reference evidence="3 4" key="1">
    <citation type="journal article" date="2022" name="Nat. Genet.">
        <title>Improved pea reference genome and pan-genome highlight genomic features and evolutionary characteristics.</title>
        <authorList>
            <person name="Yang T."/>
            <person name="Liu R."/>
            <person name="Luo Y."/>
            <person name="Hu S."/>
            <person name="Wang D."/>
            <person name="Wang C."/>
            <person name="Pandey M.K."/>
            <person name="Ge S."/>
            <person name="Xu Q."/>
            <person name="Li N."/>
            <person name="Li G."/>
            <person name="Huang Y."/>
            <person name="Saxena R.K."/>
            <person name="Ji Y."/>
            <person name="Li M."/>
            <person name="Yan X."/>
            <person name="He Y."/>
            <person name="Liu Y."/>
            <person name="Wang X."/>
            <person name="Xiang C."/>
            <person name="Varshney R.K."/>
            <person name="Ding H."/>
            <person name="Gao S."/>
            <person name="Zong X."/>
        </authorList>
    </citation>
    <scope>NUCLEOTIDE SEQUENCE [LARGE SCALE GENOMIC DNA]</scope>
    <source>
        <strain evidence="3 4">cv. Zhongwan 6</strain>
    </source>
</reference>
<name>A0A9D5AYK5_PEA</name>
<evidence type="ECO:0000313" key="3">
    <source>
        <dbReference type="EMBL" id="KAI5426893.1"/>
    </source>
</evidence>
<comment type="caution">
    <text evidence="3">The sequence shown here is derived from an EMBL/GenBank/DDBJ whole genome shotgun (WGS) entry which is preliminary data.</text>
</comment>
<dbReference type="AlphaFoldDB" id="A0A9D5AYK5"/>
<accession>A0A9D5AYK5</accession>
<dbReference type="Gramene" id="Psat03G0235700-T1">
    <property type="protein sequence ID" value="KAI5426893.1"/>
    <property type="gene ID" value="KIW84_032357"/>
</dbReference>
<protein>
    <submittedName>
        <fullName evidence="3">Uncharacterized protein</fullName>
    </submittedName>
</protein>
<dbReference type="Proteomes" id="UP001058974">
    <property type="component" value="Chromosome 3"/>
</dbReference>
<sequence>FSFTLPCFLHNLEKLSQFTMKITRTRVFAVVFALVLIHFLLFSCCCHHHDQRFSRKIGLQGSRELLSSSFATSFGKINGSKNQKRKVVEPSLRIAPPSIPNPTQNK</sequence>
<proteinExistence type="predicted"/>
<keyword evidence="4" id="KW-1185">Reference proteome</keyword>
<gene>
    <name evidence="3" type="ORF">KIW84_032357</name>
</gene>
<dbReference type="EMBL" id="JAMSHJ010000003">
    <property type="protein sequence ID" value="KAI5426893.1"/>
    <property type="molecule type" value="Genomic_DNA"/>
</dbReference>
<feature type="transmembrane region" description="Helical" evidence="2">
    <location>
        <begin position="27"/>
        <end position="46"/>
    </location>
</feature>